<evidence type="ECO:0000256" key="1">
    <source>
        <dbReference type="ARBA" id="ARBA00009995"/>
    </source>
</evidence>
<dbReference type="GeneID" id="107429914"/>
<evidence type="ECO:0000313" key="3">
    <source>
        <dbReference type="Proteomes" id="UP001652623"/>
    </source>
</evidence>
<keyword evidence="3" id="KW-1185">Reference proteome</keyword>
<proteinExistence type="inferred from homology"/>
<dbReference type="RefSeq" id="XP_060673098.1">
    <property type="nucleotide sequence ID" value="XM_060817115.1"/>
</dbReference>
<gene>
    <name evidence="4" type="primary">LOC107429914</name>
</gene>
<organism evidence="3 4">
    <name type="scientific">Ziziphus jujuba</name>
    <name type="common">Chinese jujube</name>
    <name type="synonym">Ziziphus sativa</name>
    <dbReference type="NCBI Taxonomy" id="326968"/>
    <lineage>
        <taxon>Eukaryota</taxon>
        <taxon>Viridiplantae</taxon>
        <taxon>Streptophyta</taxon>
        <taxon>Embryophyta</taxon>
        <taxon>Tracheophyta</taxon>
        <taxon>Spermatophyta</taxon>
        <taxon>Magnoliopsida</taxon>
        <taxon>eudicotyledons</taxon>
        <taxon>Gunneridae</taxon>
        <taxon>Pentapetalae</taxon>
        <taxon>rosids</taxon>
        <taxon>fabids</taxon>
        <taxon>Rosales</taxon>
        <taxon>Rhamnaceae</taxon>
        <taxon>Paliureae</taxon>
        <taxon>Ziziphus</taxon>
    </lineage>
</organism>
<sequence length="171" mass="19088">MTKLGDQPACVISDSFLGWTNASCRRFGIPRLTFHGMGAFAMAVKKSLSIYQTHREGVDSDSTIRNVEGVQLPFVLTTSDLPNSLRETNGEISRFFLDAEISDLGSWGVIANTIYELEKDHVGSLLSLYDNQTMAFCIGPLFLLHGQILKEPNPFPTWANWLNQQVIWFSG</sequence>
<accession>A0ABM4A8N8</accession>
<dbReference type="GO" id="GO:0016740">
    <property type="term" value="F:transferase activity"/>
    <property type="evidence" value="ECO:0007669"/>
    <property type="project" value="UniProtKB-KW"/>
</dbReference>
<dbReference type="Proteomes" id="UP001652623">
    <property type="component" value="Chromosome 5"/>
</dbReference>
<protein>
    <submittedName>
        <fullName evidence="4">Probable UDP-glucosyl transferase 73B6</fullName>
    </submittedName>
</protein>
<evidence type="ECO:0000313" key="4">
    <source>
        <dbReference type="RefSeq" id="XP_060673098.1"/>
    </source>
</evidence>
<keyword evidence="2" id="KW-0328">Glycosyltransferase</keyword>
<dbReference type="PANTHER" id="PTHR48047">
    <property type="entry name" value="GLYCOSYLTRANSFERASE"/>
    <property type="match status" value="1"/>
</dbReference>
<comment type="similarity">
    <text evidence="1">Belongs to the UDP-glycosyltransferase family.</text>
</comment>
<keyword evidence="4" id="KW-0808">Transferase</keyword>
<dbReference type="PANTHER" id="PTHR48047:SF185">
    <property type="entry name" value="GLYCOSYLTRANSFERASE"/>
    <property type="match status" value="1"/>
</dbReference>
<dbReference type="SUPFAM" id="SSF53756">
    <property type="entry name" value="UDP-Glycosyltransferase/glycogen phosphorylase"/>
    <property type="match status" value="1"/>
</dbReference>
<dbReference type="Gene3D" id="3.40.50.2000">
    <property type="entry name" value="Glycogen Phosphorylase B"/>
    <property type="match status" value="1"/>
</dbReference>
<name>A0ABM4A8N8_ZIZJJ</name>
<reference evidence="4" key="1">
    <citation type="submission" date="2025-08" db="UniProtKB">
        <authorList>
            <consortium name="RefSeq"/>
        </authorList>
    </citation>
    <scope>IDENTIFICATION</scope>
    <source>
        <tissue evidence="4">Seedling</tissue>
    </source>
</reference>
<evidence type="ECO:0000256" key="2">
    <source>
        <dbReference type="ARBA" id="ARBA00022676"/>
    </source>
</evidence>